<dbReference type="EMBL" id="AP024525">
    <property type="protein sequence ID" value="BCT75042.1"/>
    <property type="molecule type" value="Genomic_DNA"/>
</dbReference>
<sequence length="81" mass="9320">MNHHDQDKPEPGRHESRPESFMRAMGHLRGLYGPANRRTSDEPERHGHNPEDVKEEQELAGIEVETDSEGHHYGVRKPSKD</sequence>
<feature type="region of interest" description="Disordered" evidence="1">
    <location>
        <begin position="1"/>
        <end position="81"/>
    </location>
</feature>
<accession>A0ABN6FG69</accession>
<evidence type="ECO:0000256" key="1">
    <source>
        <dbReference type="SAM" id="MobiDB-lite"/>
    </source>
</evidence>
<feature type="compositionally biased region" description="Basic and acidic residues" evidence="1">
    <location>
        <begin position="38"/>
        <end position="52"/>
    </location>
</feature>
<name>A0ABN6FG69_SINCY</name>
<protein>
    <submittedName>
        <fullName evidence="2">Uncharacterized protein</fullName>
    </submittedName>
</protein>
<dbReference type="Proteomes" id="UP001319861">
    <property type="component" value="Chromosome"/>
</dbReference>
<evidence type="ECO:0000313" key="3">
    <source>
        <dbReference type="Proteomes" id="UP001319861"/>
    </source>
</evidence>
<dbReference type="RefSeq" id="WP_229231830.1">
    <property type="nucleotide sequence ID" value="NZ_AP024525.1"/>
</dbReference>
<feature type="compositionally biased region" description="Basic and acidic residues" evidence="1">
    <location>
        <begin position="1"/>
        <end position="20"/>
    </location>
</feature>
<keyword evidence="3" id="KW-1185">Reference proteome</keyword>
<evidence type="ECO:0000313" key="2">
    <source>
        <dbReference type="EMBL" id="BCT75042.1"/>
    </source>
</evidence>
<gene>
    <name evidence="2" type="ORF">SCMU_08840</name>
</gene>
<reference evidence="2 3" key="1">
    <citation type="journal article" date="2021" name="J. Biosci. Bioeng.">
        <title>Identification and characterization of a chc gene cluster responsible for the aromatization pathway of cyclohexanecarboxylate degradation in Sinomonas cyclohexanicum ATCC 51369.</title>
        <authorList>
            <person name="Yamamoto T."/>
            <person name="Hasegawa Y."/>
            <person name="Lau P.C.K."/>
            <person name="Iwaki H."/>
        </authorList>
    </citation>
    <scope>NUCLEOTIDE SEQUENCE [LARGE SCALE GENOMIC DNA]</scope>
    <source>
        <strain evidence="2 3">ATCC 51369</strain>
    </source>
</reference>
<organism evidence="2 3">
    <name type="scientific">Sinomonas cyclohexanicum</name>
    <name type="common">Corynebacterium cyclohexanicum</name>
    <dbReference type="NCBI Taxonomy" id="322009"/>
    <lineage>
        <taxon>Bacteria</taxon>
        <taxon>Bacillati</taxon>
        <taxon>Actinomycetota</taxon>
        <taxon>Actinomycetes</taxon>
        <taxon>Micrococcales</taxon>
        <taxon>Micrococcaceae</taxon>
        <taxon>Sinomonas</taxon>
    </lineage>
</organism>
<feature type="compositionally biased region" description="Basic and acidic residues" evidence="1">
    <location>
        <begin position="68"/>
        <end position="81"/>
    </location>
</feature>
<proteinExistence type="predicted"/>